<evidence type="ECO:0000256" key="3">
    <source>
        <dbReference type="ARBA" id="ARBA00022989"/>
    </source>
</evidence>
<evidence type="ECO:0000256" key="2">
    <source>
        <dbReference type="ARBA" id="ARBA00022692"/>
    </source>
</evidence>
<dbReference type="SMART" id="SM01396">
    <property type="entry name" value="BC10"/>
    <property type="match status" value="1"/>
</dbReference>
<comment type="subcellular location">
    <subcellularLocation>
        <location evidence="1">Membrane</location>
    </subcellularLocation>
</comment>
<evidence type="ECO:0000256" key="1">
    <source>
        <dbReference type="ARBA" id="ARBA00004370"/>
    </source>
</evidence>
<dbReference type="PANTHER" id="PTHR13259:SF1">
    <property type="entry name" value="BLADDER CANCER-ASSOCIATED PROTEIN"/>
    <property type="match status" value="1"/>
</dbReference>
<sequence length="148" mass="16277">MFCLRSWIPILFFLLRTNASPVYLILFISATYFLNRPCVYCSLLLFILVVALFEFHTSWFESPLSSSGATEAALNGTTPLADTVFESAGILVSAANNTARAMIKAAVDGVKEKFTGDEQGNGAAGASYEWVRGLKEWRIPCLDVLVRI</sequence>
<keyword evidence="3 5" id="KW-1133">Transmembrane helix</keyword>
<evidence type="ECO:0000256" key="4">
    <source>
        <dbReference type="ARBA" id="ARBA00023136"/>
    </source>
</evidence>
<evidence type="ECO:0000256" key="5">
    <source>
        <dbReference type="SAM" id="Phobius"/>
    </source>
</evidence>
<dbReference type="OrthoDB" id="5563033at2759"/>
<dbReference type="GO" id="GO:0016020">
    <property type="term" value="C:membrane"/>
    <property type="evidence" value="ECO:0007669"/>
    <property type="project" value="UniProtKB-SubCell"/>
</dbReference>
<keyword evidence="7" id="KW-1185">Reference proteome</keyword>
<feature type="transmembrane region" description="Helical" evidence="5">
    <location>
        <begin position="6"/>
        <end position="26"/>
    </location>
</feature>
<accession>A0A6A6XAQ9</accession>
<evidence type="ECO:0000313" key="6">
    <source>
        <dbReference type="EMBL" id="KAF2793512.1"/>
    </source>
</evidence>
<proteinExistence type="predicted"/>
<dbReference type="Proteomes" id="UP000799757">
    <property type="component" value="Unassembled WGS sequence"/>
</dbReference>
<dbReference type="InterPro" id="IPR009598">
    <property type="entry name" value="BCALP"/>
</dbReference>
<keyword evidence="2 5" id="KW-0812">Transmembrane</keyword>
<keyword evidence="4 5" id="KW-0472">Membrane</keyword>
<feature type="transmembrane region" description="Helical" evidence="5">
    <location>
        <begin position="38"/>
        <end position="60"/>
    </location>
</feature>
<protein>
    <submittedName>
        <fullName evidence="6">Uncharacterized protein</fullName>
    </submittedName>
</protein>
<dbReference type="Pfam" id="PF06726">
    <property type="entry name" value="BC10"/>
    <property type="match status" value="1"/>
</dbReference>
<name>A0A6A6XAQ9_9PLEO</name>
<gene>
    <name evidence="6" type="ORF">K505DRAFT_244227</name>
</gene>
<reference evidence="6" key="1">
    <citation type="journal article" date="2020" name="Stud. Mycol.">
        <title>101 Dothideomycetes genomes: a test case for predicting lifestyles and emergence of pathogens.</title>
        <authorList>
            <person name="Haridas S."/>
            <person name="Albert R."/>
            <person name="Binder M."/>
            <person name="Bloem J."/>
            <person name="Labutti K."/>
            <person name="Salamov A."/>
            <person name="Andreopoulos B."/>
            <person name="Baker S."/>
            <person name="Barry K."/>
            <person name="Bills G."/>
            <person name="Bluhm B."/>
            <person name="Cannon C."/>
            <person name="Castanera R."/>
            <person name="Culley D."/>
            <person name="Daum C."/>
            <person name="Ezra D."/>
            <person name="Gonzalez J."/>
            <person name="Henrissat B."/>
            <person name="Kuo A."/>
            <person name="Liang C."/>
            <person name="Lipzen A."/>
            <person name="Lutzoni F."/>
            <person name="Magnuson J."/>
            <person name="Mondo S."/>
            <person name="Nolan M."/>
            <person name="Ohm R."/>
            <person name="Pangilinan J."/>
            <person name="Park H.-J."/>
            <person name="Ramirez L."/>
            <person name="Alfaro M."/>
            <person name="Sun H."/>
            <person name="Tritt A."/>
            <person name="Yoshinaga Y."/>
            <person name="Zwiers L.-H."/>
            <person name="Turgeon B."/>
            <person name="Goodwin S."/>
            <person name="Spatafora J."/>
            <person name="Crous P."/>
            <person name="Grigoriev I."/>
        </authorList>
    </citation>
    <scope>NUCLEOTIDE SEQUENCE</scope>
    <source>
        <strain evidence="6">CBS 109.77</strain>
    </source>
</reference>
<organism evidence="6 7">
    <name type="scientific">Melanomma pulvis-pyrius CBS 109.77</name>
    <dbReference type="NCBI Taxonomy" id="1314802"/>
    <lineage>
        <taxon>Eukaryota</taxon>
        <taxon>Fungi</taxon>
        <taxon>Dikarya</taxon>
        <taxon>Ascomycota</taxon>
        <taxon>Pezizomycotina</taxon>
        <taxon>Dothideomycetes</taxon>
        <taxon>Pleosporomycetidae</taxon>
        <taxon>Pleosporales</taxon>
        <taxon>Melanommataceae</taxon>
        <taxon>Melanomma</taxon>
    </lineage>
</organism>
<evidence type="ECO:0000313" key="7">
    <source>
        <dbReference type="Proteomes" id="UP000799757"/>
    </source>
</evidence>
<dbReference type="EMBL" id="MU001924">
    <property type="protein sequence ID" value="KAF2793512.1"/>
    <property type="molecule type" value="Genomic_DNA"/>
</dbReference>
<dbReference type="PANTHER" id="PTHR13259">
    <property type="entry name" value="BLADDER CANCER 10 KD PROTEIN HOMOLOG"/>
    <property type="match status" value="1"/>
</dbReference>
<dbReference type="AlphaFoldDB" id="A0A6A6XAQ9"/>